<dbReference type="Proteomes" id="UP000265848">
    <property type="component" value="Unassembled WGS sequence"/>
</dbReference>
<dbReference type="OrthoDB" id="9786855at2"/>
<sequence>MSNPRTPSPRTDPIDRSGLRPRFWENVSLNRMTQKEWEALCDGCGKCCLNKLEDEETGEVALTRVACRLLDGHSCLCSQYPIRHQFVPECISLSAKNLESHLYWMPETCAYRLLHEGRPLFHWHPLISGDPDSVHAAGVSAQDITVPEFEIDEEDWEDYIIEEPT</sequence>
<dbReference type="NCBIfam" id="NF003507">
    <property type="entry name" value="PRK05170.2-5"/>
    <property type="match status" value="1"/>
</dbReference>
<dbReference type="NCBIfam" id="NF003501">
    <property type="entry name" value="PRK05170.1-5"/>
    <property type="match status" value="1"/>
</dbReference>
<evidence type="ECO:0000256" key="1">
    <source>
        <dbReference type="HAMAP-Rule" id="MF_00676"/>
    </source>
</evidence>
<protein>
    <recommendedName>
        <fullName evidence="1">UPF0260 protein DL237_11165</fullName>
    </recommendedName>
</protein>
<dbReference type="Pfam" id="PF03692">
    <property type="entry name" value="CxxCxxCC"/>
    <property type="match status" value="1"/>
</dbReference>
<dbReference type="AlphaFoldDB" id="A0A399J0A7"/>
<dbReference type="PANTHER" id="PTHR37421:SF1">
    <property type="entry name" value="UPF0260 PROTEIN YCGN"/>
    <property type="match status" value="1"/>
</dbReference>
<organism evidence="2 3">
    <name type="scientific">Pseudooceanicola sediminis</name>
    <dbReference type="NCBI Taxonomy" id="2211117"/>
    <lineage>
        <taxon>Bacteria</taxon>
        <taxon>Pseudomonadati</taxon>
        <taxon>Pseudomonadota</taxon>
        <taxon>Alphaproteobacteria</taxon>
        <taxon>Rhodobacterales</taxon>
        <taxon>Paracoccaceae</taxon>
        <taxon>Pseudooceanicola</taxon>
    </lineage>
</organism>
<reference evidence="2 3" key="1">
    <citation type="submission" date="2018-08" db="EMBL/GenBank/DDBJ databases">
        <title>Pseudooceanicola sediminis CY03 in the family Rhodobacteracea.</title>
        <authorList>
            <person name="Zhang Y.-J."/>
        </authorList>
    </citation>
    <scope>NUCLEOTIDE SEQUENCE [LARGE SCALE GENOMIC DNA]</scope>
    <source>
        <strain evidence="2 3">CY03</strain>
    </source>
</reference>
<dbReference type="PIRSF" id="PIRSF006173">
    <property type="entry name" value="UCP006173"/>
    <property type="match status" value="1"/>
</dbReference>
<name>A0A399J0A7_9RHOB</name>
<comment type="caution">
    <text evidence="2">The sequence shown here is derived from an EMBL/GenBank/DDBJ whole genome shotgun (WGS) entry which is preliminary data.</text>
</comment>
<dbReference type="PANTHER" id="PTHR37421">
    <property type="entry name" value="UPF0260 PROTEIN YCGN"/>
    <property type="match status" value="1"/>
</dbReference>
<keyword evidence="3" id="KW-1185">Reference proteome</keyword>
<dbReference type="InterPro" id="IPR008228">
    <property type="entry name" value="UCP006173"/>
</dbReference>
<accession>A0A399J0A7</accession>
<dbReference type="InterPro" id="IPR005358">
    <property type="entry name" value="Puta_zinc/iron-chelating_dom"/>
</dbReference>
<proteinExistence type="inferred from homology"/>
<gene>
    <name evidence="2" type="ORF">DL237_11165</name>
</gene>
<dbReference type="RefSeq" id="WP_119399142.1">
    <property type="nucleotide sequence ID" value="NZ_QWJJ01000008.1"/>
</dbReference>
<evidence type="ECO:0000313" key="3">
    <source>
        <dbReference type="Proteomes" id="UP000265848"/>
    </source>
</evidence>
<dbReference type="EMBL" id="QWJJ01000008">
    <property type="protein sequence ID" value="RII38795.1"/>
    <property type="molecule type" value="Genomic_DNA"/>
</dbReference>
<evidence type="ECO:0000313" key="2">
    <source>
        <dbReference type="EMBL" id="RII38795.1"/>
    </source>
</evidence>
<dbReference type="HAMAP" id="MF_00676">
    <property type="entry name" value="UPF0260"/>
    <property type="match status" value="1"/>
</dbReference>
<comment type="similarity">
    <text evidence="1">Belongs to the UPF0260 family.</text>
</comment>